<dbReference type="EMBL" id="AOET01000030">
    <property type="protein sequence ID" value="ELW37692.1"/>
    <property type="molecule type" value="Genomic_DNA"/>
</dbReference>
<organism evidence="1 2">
    <name type="scientific">Escherichia coli 3.4880</name>
    <dbReference type="NCBI Taxonomy" id="1051347"/>
    <lineage>
        <taxon>Bacteria</taxon>
        <taxon>Pseudomonadati</taxon>
        <taxon>Pseudomonadota</taxon>
        <taxon>Gammaproteobacteria</taxon>
        <taxon>Enterobacterales</taxon>
        <taxon>Enterobacteriaceae</taxon>
        <taxon>Escherichia</taxon>
    </lineage>
</organism>
<accession>A0AAV3I8J3</accession>
<sequence>MAGSGKVHALGSPRDTALRSVPELKQFMRKKSSYFLSK</sequence>
<evidence type="ECO:0000313" key="1">
    <source>
        <dbReference type="EMBL" id="ELW37692.1"/>
    </source>
</evidence>
<evidence type="ECO:0000313" key="2">
    <source>
        <dbReference type="Proteomes" id="UP000011584"/>
    </source>
</evidence>
<dbReference type="AlphaFoldDB" id="A0AAV3I8J3"/>
<name>A0AAV3I8J3_ECOLX</name>
<comment type="caution">
    <text evidence="1">The sequence shown here is derived from an EMBL/GenBank/DDBJ whole genome shotgun (WGS) entry which is preliminary data.</text>
</comment>
<reference evidence="1 2" key="1">
    <citation type="submission" date="2012-11" db="EMBL/GenBank/DDBJ databases">
        <title>Genomic anatomy of Escherichia coli O157:H7 outbreaks.</title>
        <authorList>
            <person name="Tracy H.T."/>
            <person name="Eppinger M."/>
            <person name="Daugherty S."/>
            <person name="Agrawal S."/>
            <person name="Galens K."/>
            <person name="Tallon L."/>
            <person name="Shefchek K."/>
            <person name="Parankush S."/>
            <person name="Cebula T.A."/>
            <person name="Feng P."/>
            <person name="Soderlund R."/>
            <person name="Mammel M.K."/>
            <person name="DebRoy C."/>
            <person name="Dudley E.G."/>
            <person name="Tarr P.I."/>
            <person name="Fraser-Liggett C."/>
            <person name="Ravel J."/>
        </authorList>
    </citation>
    <scope>NUCLEOTIDE SEQUENCE [LARGE SCALE GENOMIC DNA]</scope>
    <source>
        <strain evidence="1 2">3.4880</strain>
    </source>
</reference>
<proteinExistence type="predicted"/>
<dbReference type="Proteomes" id="UP000011584">
    <property type="component" value="Unassembled WGS sequence"/>
</dbReference>
<protein>
    <submittedName>
        <fullName evidence="1">Uncharacterized protein</fullName>
    </submittedName>
</protein>
<gene>
    <name evidence="1" type="ORF">EC34880_1275</name>
</gene>